<feature type="compositionally biased region" description="Basic residues" evidence="1">
    <location>
        <begin position="129"/>
        <end position="138"/>
    </location>
</feature>
<sequence>MTRHRGGDEQLGRPLCPDCYDYDHHAVWNTFAGELWRYTTMKANRELRKWARRHGHAERVENPDTGKVERRVPVRISFGKAAEFQRRGLVHFHILARFDGIPPSTRTWWCHHRSGRMCSSCPGSSNRPSPKRRTARRT</sequence>
<reference evidence="3 4" key="1">
    <citation type="submission" date="2016-10" db="EMBL/GenBank/DDBJ databases">
        <authorList>
            <person name="de Groot N.N."/>
        </authorList>
    </citation>
    <scope>NUCLEOTIDE SEQUENCE [LARGE SCALE GENOMIC DNA]</scope>
    <source>
        <strain evidence="3 4">CPCC 202808</strain>
    </source>
</reference>
<dbReference type="InterPro" id="IPR046828">
    <property type="entry name" value="RepSA"/>
</dbReference>
<evidence type="ECO:0000313" key="4">
    <source>
        <dbReference type="Proteomes" id="UP000199052"/>
    </source>
</evidence>
<accession>A0A1I2YB87</accession>
<evidence type="ECO:0000313" key="5">
    <source>
        <dbReference type="Proteomes" id="UP000533017"/>
    </source>
</evidence>
<dbReference type="Proteomes" id="UP000533017">
    <property type="component" value="Unassembled WGS sequence"/>
</dbReference>
<feature type="region of interest" description="Disordered" evidence="1">
    <location>
        <begin position="119"/>
        <end position="138"/>
    </location>
</feature>
<dbReference type="EMBL" id="JACBZA010000001">
    <property type="protein sequence ID" value="NYH87057.1"/>
    <property type="molecule type" value="Genomic_DNA"/>
</dbReference>
<reference evidence="2 5" key="2">
    <citation type="submission" date="2020-07" db="EMBL/GenBank/DDBJ databases">
        <title>Sequencing the genomes of 1000 actinobacteria strains.</title>
        <authorList>
            <person name="Klenk H.-P."/>
        </authorList>
    </citation>
    <scope>NUCLEOTIDE SEQUENCE [LARGE SCALE GENOMIC DNA]</scope>
    <source>
        <strain evidence="2 5">DSM 45117</strain>
    </source>
</reference>
<protein>
    <submittedName>
        <fullName evidence="3">Uncharacterized protein</fullName>
    </submittedName>
</protein>
<dbReference type="AlphaFoldDB" id="A0A1I2YB87"/>
<gene>
    <name evidence="2" type="ORF">FHR37_005908</name>
    <name evidence="3" type="ORF">SAMN05421678_1146</name>
</gene>
<dbReference type="Proteomes" id="UP000199052">
    <property type="component" value="Unassembled WGS sequence"/>
</dbReference>
<dbReference type="Pfam" id="PF20199">
    <property type="entry name" value="RepSA"/>
    <property type="match status" value="1"/>
</dbReference>
<keyword evidence="5" id="KW-1185">Reference proteome</keyword>
<dbReference type="OrthoDB" id="3203793at2"/>
<evidence type="ECO:0000313" key="2">
    <source>
        <dbReference type="EMBL" id="NYH87057.1"/>
    </source>
</evidence>
<evidence type="ECO:0000256" key="1">
    <source>
        <dbReference type="SAM" id="MobiDB-lite"/>
    </source>
</evidence>
<evidence type="ECO:0000313" key="3">
    <source>
        <dbReference type="EMBL" id="SFH22892.1"/>
    </source>
</evidence>
<dbReference type="EMBL" id="FOOI01000014">
    <property type="protein sequence ID" value="SFH22892.1"/>
    <property type="molecule type" value="Genomic_DNA"/>
</dbReference>
<organism evidence="3 4">
    <name type="scientific">Actinopolymorpha cephalotaxi</name>
    <dbReference type="NCBI Taxonomy" id="504797"/>
    <lineage>
        <taxon>Bacteria</taxon>
        <taxon>Bacillati</taxon>
        <taxon>Actinomycetota</taxon>
        <taxon>Actinomycetes</taxon>
        <taxon>Propionibacteriales</taxon>
        <taxon>Actinopolymorphaceae</taxon>
        <taxon>Actinopolymorpha</taxon>
    </lineage>
</organism>
<proteinExistence type="predicted"/>
<name>A0A1I2YB87_9ACTN</name>
<dbReference type="STRING" id="504797.SAMN05421678_1146"/>